<gene>
    <name evidence="1" type="ORF">CTOB1V02_LOCUS10868</name>
</gene>
<dbReference type="SUPFAM" id="SSF56436">
    <property type="entry name" value="C-type lectin-like"/>
    <property type="match status" value="1"/>
</dbReference>
<organism evidence="1">
    <name type="scientific">Cyprideis torosa</name>
    <dbReference type="NCBI Taxonomy" id="163714"/>
    <lineage>
        <taxon>Eukaryota</taxon>
        <taxon>Metazoa</taxon>
        <taxon>Ecdysozoa</taxon>
        <taxon>Arthropoda</taxon>
        <taxon>Crustacea</taxon>
        <taxon>Oligostraca</taxon>
        <taxon>Ostracoda</taxon>
        <taxon>Podocopa</taxon>
        <taxon>Podocopida</taxon>
        <taxon>Cytherocopina</taxon>
        <taxon>Cytheroidea</taxon>
        <taxon>Cytherideidae</taxon>
        <taxon>Cyprideis</taxon>
    </lineage>
</organism>
<dbReference type="AlphaFoldDB" id="A0A7R8ZVB3"/>
<name>A0A7R8ZVB3_9CRUS</name>
<accession>A0A7R8ZVB3</accession>
<evidence type="ECO:0000313" key="1">
    <source>
        <dbReference type="EMBL" id="CAD7233044.1"/>
    </source>
</evidence>
<dbReference type="EMBL" id="OB665552">
    <property type="protein sequence ID" value="CAD7233044.1"/>
    <property type="molecule type" value="Genomic_DNA"/>
</dbReference>
<proteinExistence type="predicted"/>
<reference evidence="1" key="1">
    <citation type="submission" date="2020-11" db="EMBL/GenBank/DDBJ databases">
        <authorList>
            <person name="Tran Van P."/>
        </authorList>
    </citation>
    <scope>NUCLEOTIDE SEQUENCE</scope>
</reference>
<protein>
    <submittedName>
        <fullName evidence="1">Uncharacterized protein</fullName>
    </submittedName>
</protein>
<dbReference type="InterPro" id="IPR016187">
    <property type="entry name" value="CTDL_fold"/>
</dbReference>
<dbReference type="OrthoDB" id="6428734at2759"/>
<sequence>MERSQLVGIKDIGIGSMGQQNLSNGVAIKCSGEKERSLTLLVFYVHLGLVFEENLGRFWCRSQVQWSLFMGDRPKIPIYEGQCDPPFTPVEGSHCYFLSYNKMKSDWLGAQLVCSWLHPWIDLSNGTEIPILCEILSNPPPVELTCPDGFFSLGESCYAVFDDEANKLSWDEAQTFCASLAAGGHLVEFETVEEFGLVKGHLLDSDYYCGRFSKRSNNLAPPPLVSMLVKVHPEVAGPLAAKADRPWSTQRRRLGGRHFPRLWCG</sequence>
<dbReference type="InterPro" id="IPR016186">
    <property type="entry name" value="C-type_lectin-like/link_sf"/>
</dbReference>
<dbReference type="Gene3D" id="3.10.100.10">
    <property type="entry name" value="Mannose-Binding Protein A, subunit A"/>
    <property type="match status" value="1"/>
</dbReference>